<name>A0A811PEN9_9POAL</name>
<comment type="caution">
    <text evidence="2">The sequence shown here is derived from an EMBL/GenBank/DDBJ whole genome shotgun (WGS) entry which is preliminary data.</text>
</comment>
<protein>
    <submittedName>
        <fullName evidence="2">Uncharacterized protein</fullName>
    </submittedName>
</protein>
<evidence type="ECO:0000313" key="3">
    <source>
        <dbReference type="Proteomes" id="UP000604825"/>
    </source>
</evidence>
<proteinExistence type="predicted"/>
<dbReference type="AlphaFoldDB" id="A0A811PEN9"/>
<dbReference type="EMBL" id="CAJGYO010000007">
    <property type="protein sequence ID" value="CAD6245857.1"/>
    <property type="molecule type" value="Genomic_DNA"/>
</dbReference>
<reference evidence="2" key="1">
    <citation type="submission" date="2020-10" db="EMBL/GenBank/DDBJ databases">
        <authorList>
            <person name="Han B."/>
            <person name="Lu T."/>
            <person name="Zhao Q."/>
            <person name="Huang X."/>
            <person name="Zhao Y."/>
        </authorList>
    </citation>
    <scope>NUCLEOTIDE SEQUENCE</scope>
</reference>
<accession>A0A811PEN9</accession>
<gene>
    <name evidence="2" type="ORF">NCGR_LOCUS30142</name>
</gene>
<feature type="signal peptide" evidence="1">
    <location>
        <begin position="1"/>
        <end position="20"/>
    </location>
</feature>
<sequence>MATAALKMAAICMLLLTTMGQLMAAASASAPLVQADAAPTARRLLSADHERSASEKTGPCPCLPPPMFSPVCCRGLQKAGDCPCTPWTPHCCSGLQKAGDCPCTPWTMWCCSGLQKTAENCPCHPVTPWCCFGAGSAATI</sequence>
<dbReference type="Proteomes" id="UP000604825">
    <property type="component" value="Unassembled WGS sequence"/>
</dbReference>
<evidence type="ECO:0000256" key="1">
    <source>
        <dbReference type="SAM" id="SignalP"/>
    </source>
</evidence>
<keyword evidence="3" id="KW-1185">Reference proteome</keyword>
<dbReference type="OrthoDB" id="712640at2759"/>
<organism evidence="2 3">
    <name type="scientific">Miscanthus lutarioriparius</name>
    <dbReference type="NCBI Taxonomy" id="422564"/>
    <lineage>
        <taxon>Eukaryota</taxon>
        <taxon>Viridiplantae</taxon>
        <taxon>Streptophyta</taxon>
        <taxon>Embryophyta</taxon>
        <taxon>Tracheophyta</taxon>
        <taxon>Spermatophyta</taxon>
        <taxon>Magnoliopsida</taxon>
        <taxon>Liliopsida</taxon>
        <taxon>Poales</taxon>
        <taxon>Poaceae</taxon>
        <taxon>PACMAD clade</taxon>
        <taxon>Panicoideae</taxon>
        <taxon>Andropogonodae</taxon>
        <taxon>Andropogoneae</taxon>
        <taxon>Saccharinae</taxon>
        <taxon>Miscanthus</taxon>
    </lineage>
</organism>
<keyword evidence="1" id="KW-0732">Signal</keyword>
<feature type="chain" id="PRO_5032267470" evidence="1">
    <location>
        <begin position="21"/>
        <end position="140"/>
    </location>
</feature>
<evidence type="ECO:0000313" key="2">
    <source>
        <dbReference type="EMBL" id="CAD6245857.1"/>
    </source>
</evidence>